<dbReference type="SUPFAM" id="SSF56801">
    <property type="entry name" value="Acetyl-CoA synthetase-like"/>
    <property type="match status" value="1"/>
</dbReference>
<gene>
    <name evidence="1" type="ORF">C7M71_014705</name>
</gene>
<proteinExistence type="predicted"/>
<dbReference type="Proteomes" id="UP000249340">
    <property type="component" value="Chromosome"/>
</dbReference>
<accession>A0A345T611</accession>
<protein>
    <submittedName>
        <fullName evidence="1">Phenazine antibiotic biosynthesis protein</fullName>
    </submittedName>
</protein>
<evidence type="ECO:0000313" key="2">
    <source>
        <dbReference type="Proteomes" id="UP000249340"/>
    </source>
</evidence>
<sequence length="340" mass="37369">MRWHFSPETGSPFWLERAPSLGFDPLTDIRTHDDLTRFPNVASELRSVRAEDLIPRGYGPRPGVVGVYESGGTTGAPKRIVLLRDWLDKLLGWSSAQLDGHGVPQGANWLIVAPNGPHMVGDVIKQQTAYRGGLSFTVDLDPRWVKKLIADGKGAEAGAYAEHIVDQVGYLLETQDIGVLMCTPPVLERIARRDDLAKLVNEKVRAINWVGTQMDPDTRHLYRTEVFPDAVLYSGYGSTMILGNASERHGLTDDDPCVYDPYSPYMSFGVIDPATGATVAFGERGQVVMHHVSKSLLMPNNLERDYATRIAPLPGQLGDSVADIAPVQTFDNETVIEGVY</sequence>
<keyword evidence="2" id="KW-1185">Reference proteome</keyword>
<dbReference type="Gene3D" id="3.40.50.12780">
    <property type="entry name" value="N-terminal domain of ligase-like"/>
    <property type="match status" value="1"/>
</dbReference>
<dbReference type="InterPro" id="IPR042099">
    <property type="entry name" value="ANL_N_sf"/>
</dbReference>
<dbReference type="OrthoDB" id="179194at2"/>
<dbReference type="KEGG" id="stri:C7M71_014705"/>
<organism evidence="1 2">
    <name type="scientific">Peterkaempfera bronchialis</name>
    <dbReference type="NCBI Taxonomy" id="2126346"/>
    <lineage>
        <taxon>Bacteria</taxon>
        <taxon>Bacillati</taxon>
        <taxon>Actinomycetota</taxon>
        <taxon>Actinomycetes</taxon>
        <taxon>Kitasatosporales</taxon>
        <taxon>Streptomycetaceae</taxon>
        <taxon>Peterkaempfera</taxon>
    </lineage>
</organism>
<dbReference type="EMBL" id="CP031264">
    <property type="protein sequence ID" value="AXI81416.1"/>
    <property type="molecule type" value="Genomic_DNA"/>
</dbReference>
<name>A0A345T611_9ACTN</name>
<dbReference type="AlphaFoldDB" id="A0A345T611"/>
<reference evidence="2" key="1">
    <citation type="submission" date="2018-07" db="EMBL/GenBank/DDBJ databases">
        <title>Streptacidiphilus bronchialis DSM 106435 chromosome.</title>
        <authorList>
            <person name="Batra D."/>
            <person name="Gulvik C.A."/>
        </authorList>
    </citation>
    <scope>NUCLEOTIDE SEQUENCE [LARGE SCALE GENOMIC DNA]</scope>
    <source>
        <strain evidence="2">DSM 106435</strain>
    </source>
</reference>
<evidence type="ECO:0000313" key="1">
    <source>
        <dbReference type="EMBL" id="AXI81416.1"/>
    </source>
</evidence>